<dbReference type="InterPro" id="IPR012910">
    <property type="entry name" value="Plug_dom"/>
</dbReference>
<dbReference type="Proteomes" id="UP000831460">
    <property type="component" value="Chromosome"/>
</dbReference>
<comment type="similarity">
    <text evidence="12 13">Belongs to the TonB-dependent receptor family.</text>
</comment>
<feature type="domain" description="TonB-dependent receptor plug" evidence="16">
    <location>
        <begin position="47"/>
        <end position="151"/>
    </location>
</feature>
<keyword evidence="5 12" id="KW-0812">Transmembrane</keyword>
<keyword evidence="6 14" id="KW-0732">Signal</keyword>
<name>A0ABY4BVB8_9FLAO</name>
<dbReference type="RefSeq" id="WP_243550484.1">
    <property type="nucleotide sequence ID" value="NZ_CP094532.1"/>
</dbReference>
<evidence type="ECO:0000256" key="8">
    <source>
        <dbReference type="ARBA" id="ARBA00023065"/>
    </source>
</evidence>
<dbReference type="InterPro" id="IPR039426">
    <property type="entry name" value="TonB-dep_rcpt-like"/>
</dbReference>
<evidence type="ECO:0000313" key="18">
    <source>
        <dbReference type="Proteomes" id="UP000831460"/>
    </source>
</evidence>
<keyword evidence="4" id="KW-0410">Iron transport</keyword>
<keyword evidence="18" id="KW-1185">Reference proteome</keyword>
<evidence type="ECO:0000256" key="5">
    <source>
        <dbReference type="ARBA" id="ARBA00022692"/>
    </source>
</evidence>
<organism evidence="17 18">
    <name type="scientific">Chryseobacterium suipulveris</name>
    <dbReference type="NCBI Taxonomy" id="2929800"/>
    <lineage>
        <taxon>Bacteria</taxon>
        <taxon>Pseudomonadati</taxon>
        <taxon>Bacteroidota</taxon>
        <taxon>Flavobacteriia</taxon>
        <taxon>Flavobacteriales</taxon>
        <taxon>Weeksellaceae</taxon>
        <taxon>Chryseobacterium group</taxon>
        <taxon>Chryseobacterium</taxon>
    </lineage>
</organism>
<evidence type="ECO:0000256" key="9">
    <source>
        <dbReference type="ARBA" id="ARBA00023077"/>
    </source>
</evidence>
<keyword evidence="3 12" id="KW-1134">Transmembrane beta strand</keyword>
<evidence type="ECO:0000259" key="15">
    <source>
        <dbReference type="Pfam" id="PF00593"/>
    </source>
</evidence>
<evidence type="ECO:0000256" key="4">
    <source>
        <dbReference type="ARBA" id="ARBA00022496"/>
    </source>
</evidence>
<keyword evidence="8" id="KW-0406">Ion transport</keyword>
<dbReference type="InterPro" id="IPR000531">
    <property type="entry name" value="Beta-barrel_TonB"/>
</dbReference>
<accession>A0ABY4BVB8</accession>
<evidence type="ECO:0000256" key="6">
    <source>
        <dbReference type="ARBA" id="ARBA00022729"/>
    </source>
</evidence>
<dbReference type="Pfam" id="PF00593">
    <property type="entry name" value="TonB_dep_Rec_b-barrel"/>
    <property type="match status" value="1"/>
</dbReference>
<evidence type="ECO:0000259" key="16">
    <source>
        <dbReference type="Pfam" id="PF07715"/>
    </source>
</evidence>
<evidence type="ECO:0000256" key="7">
    <source>
        <dbReference type="ARBA" id="ARBA00023004"/>
    </source>
</evidence>
<keyword evidence="10 12" id="KW-0472">Membrane</keyword>
<dbReference type="Gene3D" id="2.40.170.20">
    <property type="entry name" value="TonB-dependent receptor, beta-barrel domain"/>
    <property type="match status" value="1"/>
</dbReference>
<dbReference type="InterPro" id="IPR036942">
    <property type="entry name" value="Beta-barrel_TonB_sf"/>
</dbReference>
<feature type="chain" id="PRO_5046918545" evidence="14">
    <location>
        <begin position="21"/>
        <end position="715"/>
    </location>
</feature>
<evidence type="ECO:0000256" key="3">
    <source>
        <dbReference type="ARBA" id="ARBA00022452"/>
    </source>
</evidence>
<evidence type="ECO:0000256" key="12">
    <source>
        <dbReference type="PROSITE-ProRule" id="PRU01360"/>
    </source>
</evidence>
<keyword evidence="7" id="KW-0408">Iron</keyword>
<keyword evidence="9 13" id="KW-0798">TonB box</keyword>
<protein>
    <submittedName>
        <fullName evidence="17">TonB-dependent receptor plug domain-containing protein</fullName>
    </submittedName>
</protein>
<evidence type="ECO:0000256" key="14">
    <source>
        <dbReference type="SAM" id="SignalP"/>
    </source>
</evidence>
<keyword evidence="11 12" id="KW-0998">Cell outer membrane</keyword>
<dbReference type="Pfam" id="PF07715">
    <property type="entry name" value="Plug"/>
    <property type="match status" value="1"/>
</dbReference>
<proteinExistence type="inferred from homology"/>
<keyword evidence="2 12" id="KW-0813">Transport</keyword>
<keyword evidence="17" id="KW-0675">Receptor</keyword>
<dbReference type="PANTHER" id="PTHR32552">
    <property type="entry name" value="FERRICHROME IRON RECEPTOR-RELATED"/>
    <property type="match status" value="1"/>
</dbReference>
<gene>
    <name evidence="17" type="ORF">MTP09_03160</name>
</gene>
<comment type="subcellular location">
    <subcellularLocation>
        <location evidence="1 12">Cell outer membrane</location>
        <topology evidence="1 12">Multi-pass membrane protein</topology>
    </subcellularLocation>
</comment>
<dbReference type="EMBL" id="CP094532">
    <property type="protein sequence ID" value="UOE41653.1"/>
    <property type="molecule type" value="Genomic_DNA"/>
</dbReference>
<reference evidence="17 18" key="1">
    <citation type="submission" date="2022-03" db="EMBL/GenBank/DDBJ databases">
        <title>Chryseobacterium sp. isolated from particulate matters in swine house.</title>
        <authorList>
            <person name="Won M."/>
            <person name="Kim S.-J."/>
            <person name="Kwon S.-W."/>
        </authorList>
    </citation>
    <scope>NUCLEOTIDE SEQUENCE [LARGE SCALE GENOMIC DNA]</scope>
    <source>
        <strain evidence="17 18">SC2-2</strain>
    </source>
</reference>
<evidence type="ECO:0000256" key="13">
    <source>
        <dbReference type="RuleBase" id="RU003357"/>
    </source>
</evidence>
<evidence type="ECO:0000256" key="11">
    <source>
        <dbReference type="ARBA" id="ARBA00023237"/>
    </source>
</evidence>
<dbReference type="Gene3D" id="2.170.130.10">
    <property type="entry name" value="TonB-dependent receptor, plug domain"/>
    <property type="match status" value="1"/>
</dbReference>
<dbReference type="SUPFAM" id="SSF56935">
    <property type="entry name" value="Porins"/>
    <property type="match status" value="1"/>
</dbReference>
<evidence type="ECO:0000313" key="17">
    <source>
        <dbReference type="EMBL" id="UOE41653.1"/>
    </source>
</evidence>
<evidence type="ECO:0000256" key="10">
    <source>
        <dbReference type="ARBA" id="ARBA00023136"/>
    </source>
</evidence>
<feature type="signal peptide" evidence="14">
    <location>
        <begin position="1"/>
        <end position="20"/>
    </location>
</feature>
<dbReference type="PROSITE" id="PS52016">
    <property type="entry name" value="TONB_DEPENDENT_REC_3"/>
    <property type="match status" value="1"/>
</dbReference>
<sequence length="715" mass="80357">MNKIVWIVAFLAATFCVAQTQEQQIDTVQILGRTKIKKERSEFKRHAQSSEILSSYELNRNTNNFIEQSLGTVAGVQVDKRTTVGGQRVTVRGYGNDQKFNNWGVKMYLNGFPLTNADGVTILEDIDFSLINQIDVIKGPASTLYGGGVGGALRFYIKPNTEKGTSLSQNLMAGSFKTLQLATRADAVTENSSVMMNYNHFESEGYRPRGTSNRNNYTFLGNFKLNPKQTVEVYAAHNNSYEGVPGQISYADYYAGIDNGNLAYARRNSGNKFVSSRMSVSHHWKILPELQNRTNIFYGNLESTRKAAGAYENSMTPTYGFRTNFSHDMRIGSDFKNNLEFGAEYLITKALVSNYRYTGTNPDVPDEVRPMDKNSYFRYNNFATSVFAVDRITYEPWDLSVLAGISFNKLGYDRTDLLAVPGVVTANYKDQSFQKDFKPSYAPHFALQKTLGAHLLNLSYSEGFNAPTAATAFVAGTGLANDNLKTEHAKMWDLSAHGLFADTKFDYQLSLFSMNISDKLTQLASNANGVNYTYWANTGHQQNRGLEMSLGYVENFSSGFFKRIEPYFNYAYYDFKYKEFKTGGVDYSGNEVVGIPKNRASLGLDFTTHSGFYLNNTFNYMDRVFTDFGNTNKVKAFHQINAKLGYRRTVGQFDFDAYVMGNNLSSQINYTFLFLGNNVNDSDPDSQYPRGVATDITPGPSKAYFFGGLNVKYRF</sequence>
<dbReference type="InterPro" id="IPR037066">
    <property type="entry name" value="Plug_dom_sf"/>
</dbReference>
<feature type="domain" description="TonB-dependent receptor-like beta-barrel" evidence="15">
    <location>
        <begin position="236"/>
        <end position="664"/>
    </location>
</feature>
<dbReference type="PANTHER" id="PTHR32552:SF68">
    <property type="entry name" value="FERRICHROME OUTER MEMBRANE TRANSPORTER_PHAGE RECEPTOR"/>
    <property type="match status" value="1"/>
</dbReference>
<evidence type="ECO:0000256" key="1">
    <source>
        <dbReference type="ARBA" id="ARBA00004571"/>
    </source>
</evidence>
<evidence type="ECO:0000256" key="2">
    <source>
        <dbReference type="ARBA" id="ARBA00022448"/>
    </source>
</evidence>